<reference evidence="2" key="1">
    <citation type="submission" date="2006-10" db="EMBL/GenBank/DDBJ databases">
        <authorList>
            <person name="Amadeo P."/>
            <person name="Zhao Q."/>
            <person name="Wortman J."/>
            <person name="Fraser-Liggett C."/>
            <person name="Carlton J."/>
        </authorList>
    </citation>
    <scope>NUCLEOTIDE SEQUENCE</scope>
    <source>
        <strain evidence="2">G3</strain>
    </source>
</reference>
<feature type="transmembrane region" description="Helical" evidence="1">
    <location>
        <begin position="484"/>
        <end position="502"/>
    </location>
</feature>
<dbReference type="EMBL" id="DS113767">
    <property type="protein sequence ID" value="EAX96254.1"/>
    <property type="molecule type" value="Genomic_DNA"/>
</dbReference>
<evidence type="ECO:0000256" key="1">
    <source>
        <dbReference type="SAM" id="Phobius"/>
    </source>
</evidence>
<dbReference type="InParanoid" id="A2FFS0"/>
<evidence type="ECO:0008006" key="4">
    <source>
        <dbReference type="Google" id="ProtNLM"/>
    </source>
</evidence>
<protein>
    <recommendedName>
        <fullName evidence="4">ER membrane protein complex subunit 1</fullName>
    </recommendedName>
</protein>
<organism evidence="2 3">
    <name type="scientific">Trichomonas vaginalis (strain ATCC PRA-98 / G3)</name>
    <dbReference type="NCBI Taxonomy" id="412133"/>
    <lineage>
        <taxon>Eukaryota</taxon>
        <taxon>Metamonada</taxon>
        <taxon>Parabasalia</taxon>
        <taxon>Trichomonadida</taxon>
        <taxon>Trichomonadidae</taxon>
        <taxon>Trichomonas</taxon>
    </lineage>
</organism>
<dbReference type="KEGG" id="tva:4754023"/>
<dbReference type="AlphaFoldDB" id="A2FFS0"/>
<dbReference type="VEuPathDB" id="TrichDB:TVAGG3_0488890"/>
<keyword evidence="1" id="KW-0812">Transmembrane</keyword>
<dbReference type="Proteomes" id="UP000001542">
    <property type="component" value="Unassembled WGS sequence"/>
</dbReference>
<dbReference type="RefSeq" id="XP_001309184.1">
    <property type="nucleotide sequence ID" value="XM_001309183.1"/>
</dbReference>
<sequence length="510" mass="58322">MISLFLAHSLSKLSTFHIGEPKLAEESDGGLLLYTKDQYLAWWEDKNVKLLTFRLKIPGITYITKNKHIVAVSEQYIYIVKNETGHISNQILHNVSKVSSAHIYNTTIVLKGQNEIALYNVSGKIWSIESGVEEGDIRFNADGSKITYGTKTYATETGLLLDEVAKPFIPKAPHLKYQPTALEYYAENGTLLWTRETPLYGAKLHNFVNKHQILFTNATHIIILNSFDGKVHSTIPAVTKSVQPYDEDKFLIETTEGFFIFEDMKLVPFTKRVKTADLSNNILHFGNKTIIPPPNCQIVCTQVHQGPTPSILSVSQCPKSTQVLIIDEHGKIITNFETERLFGHCFQTKESFHISTYMNNLREKPHLISFSKNNSKNFIFNTPQVAIDATDDYILYKTGRIEKIRSEEIRYQPAPHQMPGFFQTFMHPEYSIPKQDPLEPQSLTITSLYVGAEKIASKKDICFAQGYDIFAVGLDDDFDFSTNYYIIILFLILILYIAYKHYQNKIDFWK</sequence>
<keyword evidence="3" id="KW-1185">Reference proteome</keyword>
<name>A2FFS0_TRIV3</name>
<dbReference type="VEuPathDB" id="TrichDB:TVAG_205410"/>
<keyword evidence="1" id="KW-1133">Transmembrane helix</keyword>
<accession>A2FFS0</accession>
<evidence type="ECO:0000313" key="3">
    <source>
        <dbReference type="Proteomes" id="UP000001542"/>
    </source>
</evidence>
<gene>
    <name evidence="2" type="ORF">TVAG_205410</name>
</gene>
<keyword evidence="1" id="KW-0472">Membrane</keyword>
<reference evidence="2" key="2">
    <citation type="journal article" date="2007" name="Science">
        <title>Draft genome sequence of the sexually transmitted pathogen Trichomonas vaginalis.</title>
        <authorList>
            <person name="Carlton J.M."/>
            <person name="Hirt R.P."/>
            <person name="Silva J.C."/>
            <person name="Delcher A.L."/>
            <person name="Schatz M."/>
            <person name="Zhao Q."/>
            <person name="Wortman J.R."/>
            <person name="Bidwell S.L."/>
            <person name="Alsmark U.C.M."/>
            <person name="Besteiro S."/>
            <person name="Sicheritz-Ponten T."/>
            <person name="Noel C.J."/>
            <person name="Dacks J.B."/>
            <person name="Foster P.G."/>
            <person name="Simillion C."/>
            <person name="Van de Peer Y."/>
            <person name="Miranda-Saavedra D."/>
            <person name="Barton G.J."/>
            <person name="Westrop G.D."/>
            <person name="Mueller S."/>
            <person name="Dessi D."/>
            <person name="Fiori P.L."/>
            <person name="Ren Q."/>
            <person name="Paulsen I."/>
            <person name="Zhang H."/>
            <person name="Bastida-Corcuera F.D."/>
            <person name="Simoes-Barbosa A."/>
            <person name="Brown M.T."/>
            <person name="Hayes R.D."/>
            <person name="Mukherjee M."/>
            <person name="Okumura C.Y."/>
            <person name="Schneider R."/>
            <person name="Smith A.J."/>
            <person name="Vanacova S."/>
            <person name="Villalvazo M."/>
            <person name="Haas B.J."/>
            <person name="Pertea M."/>
            <person name="Feldblyum T.V."/>
            <person name="Utterback T.R."/>
            <person name="Shu C.L."/>
            <person name="Osoegawa K."/>
            <person name="de Jong P.J."/>
            <person name="Hrdy I."/>
            <person name="Horvathova L."/>
            <person name="Zubacova Z."/>
            <person name="Dolezal P."/>
            <person name="Malik S.B."/>
            <person name="Logsdon J.M. Jr."/>
            <person name="Henze K."/>
            <person name="Gupta A."/>
            <person name="Wang C.C."/>
            <person name="Dunne R.L."/>
            <person name="Upcroft J.A."/>
            <person name="Upcroft P."/>
            <person name="White O."/>
            <person name="Salzberg S.L."/>
            <person name="Tang P."/>
            <person name="Chiu C.-H."/>
            <person name="Lee Y.-S."/>
            <person name="Embley T.M."/>
            <person name="Coombs G.H."/>
            <person name="Mottram J.C."/>
            <person name="Tachezy J."/>
            <person name="Fraser-Liggett C.M."/>
            <person name="Johnson P.J."/>
        </authorList>
    </citation>
    <scope>NUCLEOTIDE SEQUENCE [LARGE SCALE GENOMIC DNA]</scope>
    <source>
        <strain evidence="2">G3</strain>
    </source>
</reference>
<evidence type="ECO:0000313" key="2">
    <source>
        <dbReference type="EMBL" id="EAX96254.1"/>
    </source>
</evidence>
<proteinExistence type="predicted"/>